<keyword evidence="9" id="KW-1185">Reference proteome</keyword>
<reference evidence="8 9" key="1">
    <citation type="submission" date="2017-05" db="EMBL/GenBank/DDBJ databases">
        <title>Genome Analysis of Maritalea myrionectae HL2708#5.</title>
        <authorList>
            <consortium name="Cotde Inc.-PKNU"/>
            <person name="Jang D."/>
            <person name="Oh H.-M."/>
        </authorList>
    </citation>
    <scope>NUCLEOTIDE SEQUENCE [LARGE SCALE GENOMIC DNA]</scope>
    <source>
        <strain evidence="8 9">HL2708#5</strain>
    </source>
</reference>
<organism evidence="8 9">
    <name type="scientific">Maritalea myrionectae</name>
    <dbReference type="NCBI Taxonomy" id="454601"/>
    <lineage>
        <taxon>Bacteria</taxon>
        <taxon>Pseudomonadati</taxon>
        <taxon>Pseudomonadota</taxon>
        <taxon>Alphaproteobacteria</taxon>
        <taxon>Hyphomicrobiales</taxon>
        <taxon>Devosiaceae</taxon>
        <taxon>Maritalea</taxon>
    </lineage>
</organism>
<dbReference type="InterPro" id="IPR051907">
    <property type="entry name" value="DoxX-like_oxidoreductase"/>
</dbReference>
<evidence type="ECO:0000256" key="7">
    <source>
        <dbReference type="SAM" id="Phobius"/>
    </source>
</evidence>
<protein>
    <submittedName>
        <fullName evidence="8">Inner membrane protein YqjF</fullName>
    </submittedName>
</protein>
<dbReference type="InterPro" id="IPR032808">
    <property type="entry name" value="DoxX"/>
</dbReference>
<comment type="similarity">
    <text evidence="2">Belongs to the DoxX family.</text>
</comment>
<dbReference type="Pfam" id="PF07681">
    <property type="entry name" value="DoxX"/>
    <property type="match status" value="1"/>
</dbReference>
<keyword evidence="5 7" id="KW-1133">Transmembrane helix</keyword>
<feature type="transmembrane region" description="Helical" evidence="7">
    <location>
        <begin position="72"/>
        <end position="90"/>
    </location>
</feature>
<dbReference type="AlphaFoldDB" id="A0A2R4MH73"/>
<evidence type="ECO:0000256" key="3">
    <source>
        <dbReference type="ARBA" id="ARBA00022475"/>
    </source>
</evidence>
<keyword evidence="3" id="KW-1003">Cell membrane</keyword>
<accession>A0A2R4MH73</accession>
<dbReference type="STRING" id="1122213.GCA_000423365_00449"/>
<keyword evidence="4 7" id="KW-0812">Transmembrane</keyword>
<feature type="transmembrane region" description="Helical" evidence="7">
    <location>
        <begin position="45"/>
        <end position="65"/>
    </location>
</feature>
<gene>
    <name evidence="8" type="ORF">MXMO3_02814</name>
</gene>
<evidence type="ECO:0000313" key="8">
    <source>
        <dbReference type="EMBL" id="AVX05325.1"/>
    </source>
</evidence>
<sequence>MDGVNKATPLVARILMSAIFIMAGLPKLTAGAAMAPYFAQLGIPMPTVSVYLVGLFEVVAGLAVLVGFKARIAAILLALFCVASGFLAHFEPANQAQMTSLLKNLAMAGGFLLLWLHGPGAYAIDKK</sequence>
<evidence type="ECO:0000256" key="5">
    <source>
        <dbReference type="ARBA" id="ARBA00022989"/>
    </source>
</evidence>
<feature type="transmembrane region" description="Helical" evidence="7">
    <location>
        <begin position="105"/>
        <end position="124"/>
    </location>
</feature>
<dbReference type="RefSeq" id="WP_117396256.1">
    <property type="nucleotide sequence ID" value="NZ_CP021330.1"/>
</dbReference>
<feature type="transmembrane region" description="Helical" evidence="7">
    <location>
        <begin position="12"/>
        <end position="39"/>
    </location>
</feature>
<proteinExistence type="inferred from homology"/>
<comment type="subcellular location">
    <subcellularLocation>
        <location evidence="1">Cell membrane</location>
        <topology evidence="1">Multi-pass membrane protein</topology>
    </subcellularLocation>
</comment>
<evidence type="ECO:0000256" key="6">
    <source>
        <dbReference type="ARBA" id="ARBA00023136"/>
    </source>
</evidence>
<dbReference type="KEGG" id="mmyr:MXMO3_02814"/>
<keyword evidence="6 7" id="KW-0472">Membrane</keyword>
<dbReference type="GO" id="GO:0005886">
    <property type="term" value="C:plasma membrane"/>
    <property type="evidence" value="ECO:0007669"/>
    <property type="project" value="UniProtKB-SubCell"/>
</dbReference>
<evidence type="ECO:0000256" key="2">
    <source>
        <dbReference type="ARBA" id="ARBA00006679"/>
    </source>
</evidence>
<dbReference type="EMBL" id="CP021330">
    <property type="protein sequence ID" value="AVX05325.1"/>
    <property type="molecule type" value="Genomic_DNA"/>
</dbReference>
<evidence type="ECO:0000256" key="1">
    <source>
        <dbReference type="ARBA" id="ARBA00004651"/>
    </source>
</evidence>
<evidence type="ECO:0000256" key="4">
    <source>
        <dbReference type="ARBA" id="ARBA00022692"/>
    </source>
</evidence>
<dbReference type="Proteomes" id="UP000258927">
    <property type="component" value="Chromosome"/>
</dbReference>
<evidence type="ECO:0000313" key="9">
    <source>
        <dbReference type="Proteomes" id="UP000258927"/>
    </source>
</evidence>
<dbReference type="PANTHER" id="PTHR33452">
    <property type="entry name" value="OXIDOREDUCTASE CATD-RELATED"/>
    <property type="match status" value="1"/>
</dbReference>
<dbReference type="PANTHER" id="PTHR33452:SF1">
    <property type="entry name" value="INNER MEMBRANE PROTEIN YPHA-RELATED"/>
    <property type="match status" value="1"/>
</dbReference>
<name>A0A2R4MH73_9HYPH</name>